<dbReference type="PROSITE" id="PS50157">
    <property type="entry name" value="ZINC_FINGER_C2H2_2"/>
    <property type="match status" value="4"/>
</dbReference>
<feature type="domain" description="C2H2-type" evidence="7">
    <location>
        <begin position="281"/>
        <end position="309"/>
    </location>
</feature>
<dbReference type="Pfam" id="PF07776">
    <property type="entry name" value="zf-AD"/>
    <property type="match status" value="1"/>
</dbReference>
<feature type="binding site" evidence="6">
    <location>
        <position position="81"/>
    </location>
    <ligand>
        <name>Zn(2+)</name>
        <dbReference type="ChEBI" id="CHEBI:29105"/>
    </ligand>
</feature>
<evidence type="ECO:0000313" key="10">
    <source>
        <dbReference type="Proteomes" id="UP001153292"/>
    </source>
</evidence>
<dbReference type="PROSITE" id="PS00028">
    <property type="entry name" value="ZINC_FINGER_C2H2_1"/>
    <property type="match status" value="4"/>
</dbReference>
<feature type="domain" description="C2H2-type" evidence="7">
    <location>
        <begin position="225"/>
        <end position="252"/>
    </location>
</feature>
<dbReference type="Gene3D" id="3.40.1800.20">
    <property type="match status" value="1"/>
</dbReference>
<dbReference type="EMBL" id="OU963895">
    <property type="protein sequence ID" value="CAH0401668.1"/>
    <property type="molecule type" value="Genomic_DNA"/>
</dbReference>
<feature type="domain" description="C2H2-type" evidence="7">
    <location>
        <begin position="310"/>
        <end position="338"/>
    </location>
</feature>
<keyword evidence="2" id="KW-0677">Repeat</keyword>
<dbReference type="Pfam" id="PF00096">
    <property type="entry name" value="zf-C2H2"/>
    <property type="match status" value="1"/>
</dbReference>
<dbReference type="InterPro" id="IPR036236">
    <property type="entry name" value="Znf_C2H2_sf"/>
</dbReference>
<dbReference type="PANTHER" id="PTHR24379:SF121">
    <property type="entry name" value="C2H2-TYPE DOMAIN-CONTAINING PROTEIN"/>
    <property type="match status" value="1"/>
</dbReference>
<dbReference type="SMART" id="SM00355">
    <property type="entry name" value="ZnF_C2H2"/>
    <property type="match status" value="7"/>
</dbReference>
<reference evidence="9" key="1">
    <citation type="submission" date="2021-12" db="EMBL/GenBank/DDBJ databases">
        <authorList>
            <person name="King R."/>
        </authorList>
    </citation>
    <scope>NUCLEOTIDE SEQUENCE</scope>
</reference>
<keyword evidence="1 6" id="KW-0479">Metal-binding</keyword>
<evidence type="ECO:0008006" key="11">
    <source>
        <dbReference type="Google" id="ProtNLM"/>
    </source>
</evidence>
<keyword evidence="4 6" id="KW-0862">Zinc</keyword>
<evidence type="ECO:0000256" key="5">
    <source>
        <dbReference type="PROSITE-ProRule" id="PRU00042"/>
    </source>
</evidence>
<dbReference type="InterPro" id="IPR022755">
    <property type="entry name" value="Znf_C2H2_jaz"/>
</dbReference>
<protein>
    <recommendedName>
        <fullName evidence="11">Protein krueppel</fullName>
    </recommendedName>
</protein>
<evidence type="ECO:0000256" key="3">
    <source>
        <dbReference type="ARBA" id="ARBA00022771"/>
    </source>
</evidence>
<proteinExistence type="predicted"/>
<dbReference type="InterPro" id="IPR013087">
    <property type="entry name" value="Znf_C2H2_type"/>
</dbReference>
<feature type="binding site" evidence="6">
    <location>
        <position position="38"/>
    </location>
    <ligand>
        <name>Zn(2+)</name>
        <dbReference type="ChEBI" id="CHEBI:29105"/>
    </ligand>
</feature>
<evidence type="ECO:0000256" key="4">
    <source>
        <dbReference type="ARBA" id="ARBA00022833"/>
    </source>
</evidence>
<sequence length="353" mass="41334">MASSYFFLKFIKHKKFESGEQKRLEIIKNTYNTPSTKCRICLKEGSVPIYDTKQSLDISDAVKIFGDIEIDENDGLPNLLCDFCYSLLQGAILFRKLATETNLFLLYNLPAEGLMNDTALNNISNDNNIYDAENNVNNEDSFRCTICQLEFNTYETYLQHQNSKQHRSIRVQCRICKGLITAQSYRKHLARHKSTSHLICDVCGKLYRKDNLLRHLQLHSFELPYQCQVCPYRGRFVESLKIHMRCHTGNKPFSCHTCKLKFLTRSNLNRHLLTHKKDKPFKCIECDRGFYTQKDADVHFKSNHAGIKDLCCHICDNKYATRKALLRHELRVHKREKMAKGRTPLYLQEEFKK</sequence>
<evidence type="ECO:0000256" key="2">
    <source>
        <dbReference type="ARBA" id="ARBA00022737"/>
    </source>
</evidence>
<evidence type="ECO:0000313" key="9">
    <source>
        <dbReference type="EMBL" id="CAH0401668.1"/>
    </source>
</evidence>
<dbReference type="SUPFAM" id="SSF57716">
    <property type="entry name" value="Glucocorticoid receptor-like (DNA-binding domain)"/>
    <property type="match status" value="1"/>
</dbReference>
<dbReference type="Gene3D" id="3.30.160.60">
    <property type="entry name" value="Classic Zinc Finger"/>
    <property type="match status" value="4"/>
</dbReference>
<dbReference type="SUPFAM" id="SSF57667">
    <property type="entry name" value="beta-beta-alpha zinc fingers"/>
    <property type="match status" value="4"/>
</dbReference>
<accession>A0ABN8AZ19</accession>
<feature type="binding site" evidence="6">
    <location>
        <position position="41"/>
    </location>
    <ligand>
        <name>Zn(2+)</name>
        <dbReference type="ChEBI" id="CHEBI:29105"/>
    </ligand>
</feature>
<evidence type="ECO:0000256" key="6">
    <source>
        <dbReference type="PROSITE-ProRule" id="PRU01263"/>
    </source>
</evidence>
<gene>
    <name evidence="9" type="ORF">CHILSU_LOCUS4900</name>
</gene>
<evidence type="ECO:0000259" key="8">
    <source>
        <dbReference type="PROSITE" id="PS51915"/>
    </source>
</evidence>
<name>A0ABN8AZ19_CHISP</name>
<dbReference type="PROSITE" id="PS51915">
    <property type="entry name" value="ZAD"/>
    <property type="match status" value="1"/>
</dbReference>
<dbReference type="SMART" id="SM00868">
    <property type="entry name" value="zf-AD"/>
    <property type="match status" value="1"/>
</dbReference>
<organism evidence="9 10">
    <name type="scientific">Chilo suppressalis</name>
    <name type="common">Asiatic rice borer moth</name>
    <dbReference type="NCBI Taxonomy" id="168631"/>
    <lineage>
        <taxon>Eukaryota</taxon>
        <taxon>Metazoa</taxon>
        <taxon>Ecdysozoa</taxon>
        <taxon>Arthropoda</taxon>
        <taxon>Hexapoda</taxon>
        <taxon>Insecta</taxon>
        <taxon>Pterygota</taxon>
        <taxon>Neoptera</taxon>
        <taxon>Endopterygota</taxon>
        <taxon>Lepidoptera</taxon>
        <taxon>Glossata</taxon>
        <taxon>Ditrysia</taxon>
        <taxon>Pyraloidea</taxon>
        <taxon>Crambidae</taxon>
        <taxon>Crambinae</taxon>
        <taxon>Chilo</taxon>
    </lineage>
</organism>
<evidence type="ECO:0000256" key="1">
    <source>
        <dbReference type="ARBA" id="ARBA00022723"/>
    </source>
</evidence>
<dbReference type="InterPro" id="IPR012934">
    <property type="entry name" value="Znf_AD"/>
</dbReference>
<keyword evidence="3 5" id="KW-0863">Zinc-finger</keyword>
<dbReference type="Pfam" id="PF12171">
    <property type="entry name" value="zf-C2H2_jaz"/>
    <property type="match status" value="1"/>
</dbReference>
<keyword evidence="10" id="KW-1185">Reference proteome</keyword>
<evidence type="ECO:0000259" key="7">
    <source>
        <dbReference type="PROSITE" id="PS50157"/>
    </source>
</evidence>
<feature type="binding site" evidence="6">
    <location>
        <position position="84"/>
    </location>
    <ligand>
        <name>Zn(2+)</name>
        <dbReference type="ChEBI" id="CHEBI:29105"/>
    </ligand>
</feature>
<feature type="domain" description="C2H2-type" evidence="7">
    <location>
        <begin position="253"/>
        <end position="280"/>
    </location>
</feature>
<feature type="domain" description="ZAD" evidence="8">
    <location>
        <begin position="36"/>
        <end position="108"/>
    </location>
</feature>
<dbReference type="Proteomes" id="UP001153292">
    <property type="component" value="Chromosome 2"/>
</dbReference>
<dbReference type="PANTHER" id="PTHR24379">
    <property type="entry name" value="KRAB AND ZINC FINGER DOMAIN-CONTAINING"/>
    <property type="match status" value="1"/>
</dbReference>